<keyword evidence="8 18" id="KW-0560">Oxidoreductase</keyword>
<feature type="active site" description="Schiff-base intermediate with substrate; via topaquinone" evidence="16">
    <location>
        <position position="504"/>
    </location>
</feature>
<keyword evidence="9 18" id="KW-0186">Copper</keyword>
<dbReference type="InterPro" id="IPR015802">
    <property type="entry name" value="Cu_amine_oxidase_N3"/>
</dbReference>
<keyword evidence="6 18" id="KW-0479">Metal-binding</keyword>
<feature type="domain" description="Copper amine oxidase N2-terminal" evidence="20">
    <location>
        <begin position="88"/>
        <end position="177"/>
    </location>
</feature>
<dbReference type="FunFam" id="3.10.450.40:FF:000004">
    <property type="entry name" value="Amine oxidase"/>
    <property type="match status" value="1"/>
</dbReference>
<dbReference type="GO" id="GO:0005507">
    <property type="term" value="F:copper ion binding"/>
    <property type="evidence" value="ECO:0007669"/>
    <property type="project" value="InterPro"/>
</dbReference>
<dbReference type="SUPFAM" id="SSF54416">
    <property type="entry name" value="Amine oxidase N-terminal region"/>
    <property type="match status" value="2"/>
</dbReference>
<evidence type="ECO:0000259" key="22">
    <source>
        <dbReference type="Pfam" id="PF25055"/>
    </source>
</evidence>
<dbReference type="Pfam" id="PF02728">
    <property type="entry name" value="Cu_amine_oxidN3"/>
    <property type="match status" value="1"/>
</dbReference>
<dbReference type="InterPro" id="IPR056694">
    <property type="entry name" value="DUF7792"/>
</dbReference>
<dbReference type="InterPro" id="IPR015798">
    <property type="entry name" value="Cu_amine_oxidase_C"/>
</dbReference>
<dbReference type="AlphaFoldDB" id="A0AAD1YPB1"/>
<evidence type="ECO:0000256" key="14">
    <source>
        <dbReference type="ARBA" id="ARBA00051381"/>
    </source>
</evidence>
<gene>
    <name evidence="23" type="ORF">FPE_LOCUS1395</name>
</gene>
<evidence type="ECO:0000256" key="4">
    <source>
        <dbReference type="ARBA" id="ARBA00007983"/>
    </source>
</evidence>
<dbReference type="GO" id="GO:0008131">
    <property type="term" value="F:primary methylamine oxidase activity"/>
    <property type="evidence" value="ECO:0007669"/>
    <property type="project" value="UniProtKB-EC"/>
</dbReference>
<dbReference type="InterPro" id="IPR036460">
    <property type="entry name" value="Cu_amine_oxidase_C_sf"/>
</dbReference>
<evidence type="ECO:0000256" key="5">
    <source>
        <dbReference type="ARBA" id="ARBA00011738"/>
    </source>
</evidence>
<comment type="subcellular location">
    <subcellularLocation>
        <location evidence="3">Peroxisome</location>
    </subcellularLocation>
</comment>
<dbReference type="GO" id="GO:0009308">
    <property type="term" value="P:amine metabolic process"/>
    <property type="evidence" value="ECO:0007669"/>
    <property type="project" value="UniProtKB-UniRule"/>
</dbReference>
<comment type="catalytic activity">
    <reaction evidence="14">
        <text>a primary methyl amine + O2 + H2O = an aldehyde + H2O2 + NH4(+)</text>
        <dbReference type="Rhea" id="RHEA:16153"/>
        <dbReference type="ChEBI" id="CHEBI:15377"/>
        <dbReference type="ChEBI" id="CHEBI:15379"/>
        <dbReference type="ChEBI" id="CHEBI:16240"/>
        <dbReference type="ChEBI" id="CHEBI:17478"/>
        <dbReference type="ChEBI" id="CHEBI:28938"/>
        <dbReference type="ChEBI" id="CHEBI:228804"/>
        <dbReference type="EC" id="1.4.3.21"/>
    </reaction>
    <physiologicalReaction direction="left-to-right" evidence="14">
        <dbReference type="Rhea" id="RHEA:16154"/>
    </physiologicalReaction>
</comment>
<dbReference type="NCBIfam" id="NF008559">
    <property type="entry name" value="PRK11504.1"/>
    <property type="match status" value="1"/>
</dbReference>
<feature type="domain" description="Copper amine oxidase catalytic" evidence="19">
    <location>
        <begin position="342"/>
        <end position="750"/>
    </location>
</feature>
<evidence type="ECO:0000313" key="24">
    <source>
        <dbReference type="Proteomes" id="UP000834106"/>
    </source>
</evidence>
<evidence type="ECO:0000256" key="3">
    <source>
        <dbReference type="ARBA" id="ARBA00004275"/>
    </source>
</evidence>
<evidence type="ECO:0000256" key="18">
    <source>
        <dbReference type="RuleBase" id="RU000672"/>
    </source>
</evidence>
<evidence type="ECO:0000256" key="16">
    <source>
        <dbReference type="PIRSR" id="PIRSR600269-50"/>
    </source>
</evidence>
<keyword evidence="12" id="KW-0464">Manganese</keyword>
<evidence type="ECO:0000256" key="7">
    <source>
        <dbReference type="ARBA" id="ARBA00022772"/>
    </source>
</evidence>
<dbReference type="EMBL" id="OU503036">
    <property type="protein sequence ID" value="CAI9753964.1"/>
    <property type="molecule type" value="Genomic_DNA"/>
</dbReference>
<comment type="cofactor">
    <cofactor evidence="2">
        <name>Zn(2+)</name>
        <dbReference type="ChEBI" id="CHEBI:29105"/>
    </cofactor>
</comment>
<dbReference type="Gene3D" id="3.10.450.40">
    <property type="match status" value="2"/>
</dbReference>
<dbReference type="Pfam" id="PF25055">
    <property type="entry name" value="DUF7792"/>
    <property type="match status" value="1"/>
</dbReference>
<dbReference type="InterPro" id="IPR016182">
    <property type="entry name" value="Cu_amine_oxidase_N-reg"/>
</dbReference>
<feature type="active site" description="Proton acceptor" evidence="16">
    <location>
        <position position="420"/>
    </location>
</feature>
<evidence type="ECO:0000256" key="17">
    <source>
        <dbReference type="PIRSR" id="PIRSR600269-51"/>
    </source>
</evidence>
<reference evidence="23" key="1">
    <citation type="submission" date="2023-05" db="EMBL/GenBank/DDBJ databases">
        <authorList>
            <person name="Huff M."/>
        </authorList>
    </citation>
    <scope>NUCLEOTIDE SEQUENCE</scope>
</reference>
<feature type="domain" description="DUF7792" evidence="22">
    <location>
        <begin position="785"/>
        <end position="894"/>
    </location>
</feature>
<dbReference type="GO" id="GO:0005777">
    <property type="term" value="C:peroxisome"/>
    <property type="evidence" value="ECO:0007669"/>
    <property type="project" value="UniProtKB-SubCell"/>
</dbReference>
<comment type="similarity">
    <text evidence="4 18">Belongs to the copper/topaquinone oxidase family.</text>
</comment>
<evidence type="ECO:0000256" key="15">
    <source>
        <dbReference type="ARBA" id="ARBA00051686"/>
    </source>
</evidence>
<evidence type="ECO:0000256" key="8">
    <source>
        <dbReference type="ARBA" id="ARBA00023002"/>
    </source>
</evidence>
<dbReference type="Proteomes" id="UP000834106">
    <property type="component" value="Chromosome 1"/>
</dbReference>
<sequence>MATTAKKATPSNVCCAADGGRSAAAVAGVRREAASASASAVDWSVPSAIAEDQQDKKAAAMASVIRPEPSSNAATKGIQVMPRAQTVHPLDPLSAAEISVAVATVRAAGATPEVRDGMRFIEVVLLEPDKHVVALADAYFFSPFQPSLLPRTKGGLEIPSKLPPRRARLVVYNKKSNETSIWIVELTEVHATTRGGHHRGKVISSTVVLDVQPPMDAVEYAECEAVVKDYPPFIEAMKKRGIDDMDLVMVDPWCVGYHRESDSPSRRLAKPLIFCRTESDCPLENGYARPVEGIHVLVDMQNMVVIEFEDRKFVPLPPADPLRNYTPGETRGGVDRSDVKPLQIVQPEGPSFRVKGRYVEWQKWNFRVGFTPREGLVIHSVAYVDGSRGRRPIAHRLSFVEMVVPYGDPNDPHYRKNAFDAGEDGLGRNAHSLKKGCDCLGYIKYFDAHFTNFTGGVETTENCVCLHEEDYGILWKHQDWRTGLAEVRRSRRLTVSFICTVANYEYGFYWHFYQDGKIEAEVKLTGILSLGALQQGESRKYGTTIAPGLYAPVHQHFFVARMDMAVDCKPGEAHNQVVEVNVKVEEPGKDNVHNNAFYAEETLLRSELEAMRDCDPFSARHWIIRNTRTVNRNGQLTGYKLVPGSNCLPLAGPEAKFMRRAAFLKHNLWVTQYKKGEDFPGGEFPNQNPRVGEGLASYVKQNRSLEEADIVLWYVFGITHVPRLEDWPVMPVERIGFMLQPHGFFNCSPAVDVPPNACETDAKENDVKDNGGAKPIPSVEKNPIQEEISLPILIAERVIKSAKEAESFKPENNDLATQVTQLSLHLRAPHDRFHLRPPNPPSHRRSQKSLDRALALSRKCKQKKTNVLRYVLSITTTTDFKKVGNLLGSSSADVH</sequence>
<keyword evidence="24" id="KW-1185">Reference proteome</keyword>
<dbReference type="InterPro" id="IPR015800">
    <property type="entry name" value="Cu_amine_oxidase_N2"/>
</dbReference>
<evidence type="ECO:0000259" key="21">
    <source>
        <dbReference type="Pfam" id="PF02728"/>
    </source>
</evidence>
<dbReference type="SUPFAM" id="SSF49998">
    <property type="entry name" value="Amine oxidase catalytic domain"/>
    <property type="match status" value="1"/>
</dbReference>
<dbReference type="Pfam" id="PF01179">
    <property type="entry name" value="Cu_amine_oxid"/>
    <property type="match status" value="1"/>
</dbReference>
<comment type="PTM">
    <text evidence="17 18">Topaquinone (TPQ) is generated by copper-dependent autoxidation of a specific tyrosyl residue.</text>
</comment>
<evidence type="ECO:0000256" key="10">
    <source>
        <dbReference type="ARBA" id="ARBA00023140"/>
    </source>
</evidence>
<dbReference type="FunFam" id="2.70.98.20:FF:000001">
    <property type="entry name" value="Amine oxidase"/>
    <property type="match status" value="1"/>
</dbReference>
<evidence type="ECO:0000259" key="20">
    <source>
        <dbReference type="Pfam" id="PF02727"/>
    </source>
</evidence>
<dbReference type="PANTHER" id="PTHR10638:SF82">
    <property type="entry name" value="DIAMINE OXIDASE [COPPER-CONTAINING] 1, PEROXISOMAL"/>
    <property type="match status" value="1"/>
</dbReference>
<keyword evidence="7 16" id="KW-0801">TPQ</keyword>
<accession>A0AAD1YPB1</accession>
<comment type="catalytic activity">
    <reaction evidence="15">
        <text>N-methylputrescine + O2 + H2O = 4-methylaminobutanal + H2O2 + NH4(+)</text>
        <dbReference type="Rhea" id="RHEA:71015"/>
        <dbReference type="ChEBI" id="CHEBI:15377"/>
        <dbReference type="ChEBI" id="CHEBI:15379"/>
        <dbReference type="ChEBI" id="CHEBI:16240"/>
        <dbReference type="ChEBI" id="CHEBI:28938"/>
        <dbReference type="ChEBI" id="CHEBI:58039"/>
        <dbReference type="ChEBI" id="CHEBI:190141"/>
    </reaction>
    <physiologicalReaction direction="left-to-right" evidence="15">
        <dbReference type="Rhea" id="RHEA:71016"/>
    </physiologicalReaction>
</comment>
<dbReference type="EC" id="1.4.3.-" evidence="18"/>
<organism evidence="23 24">
    <name type="scientific">Fraxinus pennsylvanica</name>
    <dbReference type="NCBI Taxonomy" id="56036"/>
    <lineage>
        <taxon>Eukaryota</taxon>
        <taxon>Viridiplantae</taxon>
        <taxon>Streptophyta</taxon>
        <taxon>Embryophyta</taxon>
        <taxon>Tracheophyta</taxon>
        <taxon>Spermatophyta</taxon>
        <taxon>Magnoliopsida</taxon>
        <taxon>eudicotyledons</taxon>
        <taxon>Gunneridae</taxon>
        <taxon>Pentapetalae</taxon>
        <taxon>asterids</taxon>
        <taxon>lamiids</taxon>
        <taxon>Lamiales</taxon>
        <taxon>Oleaceae</taxon>
        <taxon>Oleeae</taxon>
        <taxon>Fraxinus</taxon>
    </lineage>
</organism>
<dbReference type="Pfam" id="PF02727">
    <property type="entry name" value="Cu_amine_oxidN2"/>
    <property type="match status" value="1"/>
</dbReference>
<evidence type="ECO:0000256" key="6">
    <source>
        <dbReference type="ARBA" id="ARBA00022723"/>
    </source>
</evidence>
<dbReference type="PANTHER" id="PTHR10638">
    <property type="entry name" value="COPPER AMINE OXIDASE"/>
    <property type="match status" value="1"/>
</dbReference>
<feature type="domain" description="Copper amine oxidase N3-terminal" evidence="21">
    <location>
        <begin position="213"/>
        <end position="317"/>
    </location>
</feature>
<feature type="modified residue" description="2',4',5'-topaquinone" evidence="17">
    <location>
        <position position="504"/>
    </location>
</feature>
<evidence type="ECO:0000256" key="2">
    <source>
        <dbReference type="ARBA" id="ARBA00001947"/>
    </source>
</evidence>
<keyword evidence="10" id="KW-0576">Peroxisome</keyword>
<evidence type="ECO:0000256" key="11">
    <source>
        <dbReference type="ARBA" id="ARBA00023157"/>
    </source>
</evidence>
<evidence type="ECO:0000256" key="12">
    <source>
        <dbReference type="ARBA" id="ARBA00023211"/>
    </source>
</evidence>
<name>A0AAD1YPB1_9LAMI</name>
<dbReference type="InterPro" id="IPR000269">
    <property type="entry name" value="Cu_amine_oxidase"/>
</dbReference>
<evidence type="ECO:0000313" key="23">
    <source>
        <dbReference type="EMBL" id="CAI9753964.1"/>
    </source>
</evidence>
<keyword evidence="11" id="KW-1015">Disulfide bond</keyword>
<proteinExistence type="inferred from homology"/>
<comment type="subunit">
    <text evidence="5">Homodimer.</text>
</comment>
<dbReference type="Gene3D" id="2.70.98.20">
    <property type="entry name" value="Copper amine oxidase, catalytic domain"/>
    <property type="match status" value="1"/>
</dbReference>
<comment type="cofactor">
    <cofactor evidence="1">
        <name>Cu cation</name>
        <dbReference type="ChEBI" id="CHEBI:23378"/>
    </cofactor>
</comment>
<protein>
    <recommendedName>
        <fullName evidence="18">Amine oxidase</fullName>
        <ecNumber evidence="18">1.4.3.-</ecNumber>
    </recommendedName>
</protein>
<dbReference type="GO" id="GO:0048038">
    <property type="term" value="F:quinone binding"/>
    <property type="evidence" value="ECO:0007669"/>
    <property type="project" value="InterPro"/>
</dbReference>
<evidence type="ECO:0000256" key="13">
    <source>
        <dbReference type="ARBA" id="ARBA00034114"/>
    </source>
</evidence>
<evidence type="ECO:0000259" key="19">
    <source>
        <dbReference type="Pfam" id="PF01179"/>
    </source>
</evidence>
<dbReference type="GO" id="GO:0052597">
    <property type="term" value="F:diamine oxidase activity"/>
    <property type="evidence" value="ECO:0007669"/>
    <property type="project" value="UniProtKB-ARBA"/>
</dbReference>
<dbReference type="FunFam" id="3.10.450.40:FF:000002">
    <property type="entry name" value="Amine oxidase"/>
    <property type="match status" value="1"/>
</dbReference>
<evidence type="ECO:0000256" key="9">
    <source>
        <dbReference type="ARBA" id="ARBA00023008"/>
    </source>
</evidence>
<comment type="cofactor">
    <cofactor evidence="18">
        <name>Cu cation</name>
        <dbReference type="ChEBI" id="CHEBI:23378"/>
    </cofactor>
    <text evidence="18">Contains 1 topaquinone per subunit.</text>
</comment>
<evidence type="ECO:0000256" key="1">
    <source>
        <dbReference type="ARBA" id="ARBA00001935"/>
    </source>
</evidence>
<comment type="pathway">
    <text evidence="13">Alkaloid biosynthesis; nicotine biosynthesis.</text>
</comment>